<dbReference type="InterPro" id="IPR012914">
    <property type="entry name" value="PucR_dom"/>
</dbReference>
<dbReference type="Proteomes" id="UP000037688">
    <property type="component" value="Unassembled WGS sequence"/>
</dbReference>
<evidence type="ECO:0000259" key="2">
    <source>
        <dbReference type="Pfam" id="PF07905"/>
    </source>
</evidence>
<accession>A0A0N0C306</accession>
<dbReference type="Pfam" id="PF13556">
    <property type="entry name" value="HTH_30"/>
    <property type="match status" value="1"/>
</dbReference>
<dbReference type="InterPro" id="IPR041522">
    <property type="entry name" value="CdaR_GGDEF"/>
</dbReference>
<dbReference type="Pfam" id="PF07905">
    <property type="entry name" value="PucR"/>
    <property type="match status" value="1"/>
</dbReference>
<sequence length="556" mass="63882">MRNDRVFTIKDILARPVFAKARLAAGKEGTSRQVGWVHVLEITNVSPFVSPHDLILSTGLWLQSEEGREEYLLQLIQSEAAGLCVEFGTSIHGIPEELIELADRHQFPVIVFQQPVRFVEITQDIHALLINHQHQLLKSLETYSRQLQQRTLQSTDMSAVLNLLHEYAVKPVVYISSMEPGSFVPELPSETQQAIYTWYEQEVEHLDLNDSDTELWFHLDEEQVLLCHPVVCFGQVFSAVGMVVHPSAPVEYLKLMLDYTAKAAAALTLRSQFLEEKMVRNQNELIQDLMNGNILHEEQAQTRMGLRLLVKGQYWFAGGVIEMEHRLKGIGRERMESNHQDILVLLRSLLKKNNLSSLIMLKNNQVYVCCAKEESKTSTRNQLVKSLEGILGDVKRFASRNLKQVAIHAGFGKMRNRLTGMPDSLREAYQVIEVSRSVDRLEHIHFYERMGIYQMLKALPQSFLQPFVNDHLGVLIEYDQTHHLRLVETLDAFLQNFGSKRDTAAQLFIHRQTLYNRLEKLEELLGSDFMDQERRICLEMALLAHAMIEEEQGFPS</sequence>
<protein>
    <submittedName>
        <fullName evidence="5">Polyketide synthase regulator</fullName>
    </submittedName>
</protein>
<dbReference type="Pfam" id="PF17853">
    <property type="entry name" value="GGDEF_2"/>
    <property type="match status" value="1"/>
</dbReference>
<dbReference type="OrthoDB" id="143422at2"/>
<keyword evidence="6" id="KW-1185">Reference proteome</keyword>
<evidence type="ECO:0000259" key="3">
    <source>
        <dbReference type="Pfam" id="PF13556"/>
    </source>
</evidence>
<dbReference type="AlphaFoldDB" id="A0A0N0C306"/>
<feature type="domain" description="Purine catabolism PurC-like" evidence="2">
    <location>
        <begin position="11"/>
        <end position="129"/>
    </location>
</feature>
<dbReference type="PANTHER" id="PTHR33744:SF1">
    <property type="entry name" value="DNA-BINDING TRANSCRIPTIONAL ACTIVATOR ADER"/>
    <property type="match status" value="1"/>
</dbReference>
<dbReference type="Gene3D" id="1.10.10.2840">
    <property type="entry name" value="PucR C-terminal helix-turn-helix domain"/>
    <property type="match status" value="1"/>
</dbReference>
<dbReference type="InterPro" id="IPR051448">
    <property type="entry name" value="CdaR-like_regulators"/>
</dbReference>
<gene>
    <name evidence="5" type="ORF">AMS66_24840</name>
</gene>
<evidence type="ECO:0000259" key="4">
    <source>
        <dbReference type="Pfam" id="PF17853"/>
    </source>
</evidence>
<comment type="caution">
    <text evidence="5">The sequence shown here is derived from an EMBL/GenBank/DDBJ whole genome shotgun (WGS) entry which is preliminary data.</text>
</comment>
<reference evidence="5 6" key="1">
    <citation type="submission" date="2015-08" db="EMBL/GenBank/DDBJ databases">
        <title>Draft genome sequence of cellulolytic and xylanolytic Paenibacillus sp. A59, isolated from a decaying forest soil from Patagonia, Argentina.</title>
        <authorList>
            <person name="Ghio S."/>
            <person name="Caceres A.M."/>
            <person name="Talia P."/>
            <person name="Grasso D."/>
            <person name="Campos E."/>
        </authorList>
    </citation>
    <scope>NUCLEOTIDE SEQUENCE [LARGE SCALE GENOMIC DNA]</scope>
    <source>
        <strain evidence="5 6">A59</strain>
    </source>
</reference>
<dbReference type="InterPro" id="IPR025736">
    <property type="entry name" value="PucR_C-HTH_dom"/>
</dbReference>
<dbReference type="PATRIC" id="fig|1705561.3.peg.5204"/>
<organism evidence="5 6">
    <name type="scientific">Paenibacillus xylanivorans</name>
    <dbReference type="NCBI Taxonomy" id="1705561"/>
    <lineage>
        <taxon>Bacteria</taxon>
        <taxon>Bacillati</taxon>
        <taxon>Bacillota</taxon>
        <taxon>Bacilli</taxon>
        <taxon>Bacillales</taxon>
        <taxon>Paenibacillaceae</taxon>
        <taxon>Paenibacillus</taxon>
    </lineage>
</organism>
<dbReference type="InterPro" id="IPR042070">
    <property type="entry name" value="PucR_C-HTH_sf"/>
</dbReference>
<feature type="domain" description="PucR C-terminal helix-turn-helix" evidence="3">
    <location>
        <begin position="486"/>
        <end position="544"/>
    </location>
</feature>
<dbReference type="PANTHER" id="PTHR33744">
    <property type="entry name" value="CARBOHYDRATE DIACID REGULATOR"/>
    <property type="match status" value="1"/>
</dbReference>
<evidence type="ECO:0000313" key="6">
    <source>
        <dbReference type="Proteomes" id="UP000037688"/>
    </source>
</evidence>
<name>A0A0N0C306_9BACL</name>
<comment type="similarity">
    <text evidence="1">Belongs to the CdaR family.</text>
</comment>
<evidence type="ECO:0000256" key="1">
    <source>
        <dbReference type="ARBA" id="ARBA00006754"/>
    </source>
</evidence>
<feature type="domain" description="CdaR GGDEF-like" evidence="4">
    <location>
        <begin position="336"/>
        <end position="434"/>
    </location>
</feature>
<evidence type="ECO:0000313" key="5">
    <source>
        <dbReference type="EMBL" id="KOY13655.1"/>
    </source>
</evidence>
<proteinExistence type="inferred from homology"/>
<dbReference type="RefSeq" id="WP_053783340.1">
    <property type="nucleotide sequence ID" value="NZ_LITU01000078.1"/>
</dbReference>
<dbReference type="EMBL" id="LITU01000078">
    <property type="protein sequence ID" value="KOY13655.1"/>
    <property type="molecule type" value="Genomic_DNA"/>
</dbReference>